<dbReference type="InParanoid" id="F4WII9"/>
<evidence type="ECO:0000313" key="1">
    <source>
        <dbReference type="EMBL" id="EGI65925.1"/>
    </source>
</evidence>
<dbReference type="AlphaFoldDB" id="F4WII9"/>
<name>F4WII9_ACREC</name>
<keyword evidence="2" id="KW-1185">Reference proteome</keyword>
<organism evidence="2">
    <name type="scientific">Acromyrmex echinatior</name>
    <name type="common">Panamanian leafcutter ant</name>
    <name type="synonym">Acromyrmex octospinosus echinatior</name>
    <dbReference type="NCBI Taxonomy" id="103372"/>
    <lineage>
        <taxon>Eukaryota</taxon>
        <taxon>Metazoa</taxon>
        <taxon>Ecdysozoa</taxon>
        <taxon>Arthropoda</taxon>
        <taxon>Hexapoda</taxon>
        <taxon>Insecta</taxon>
        <taxon>Pterygota</taxon>
        <taxon>Neoptera</taxon>
        <taxon>Endopterygota</taxon>
        <taxon>Hymenoptera</taxon>
        <taxon>Apocrita</taxon>
        <taxon>Aculeata</taxon>
        <taxon>Formicoidea</taxon>
        <taxon>Formicidae</taxon>
        <taxon>Myrmicinae</taxon>
        <taxon>Acromyrmex</taxon>
    </lineage>
</organism>
<protein>
    <submittedName>
        <fullName evidence="1">Transposable element Tcb2 transposase</fullName>
    </submittedName>
</protein>
<sequence length="70" mass="8292">LDKNKYLSILKDNLIKSTNNMNIRGSFKFYQDNDPKHKSRILQEYLLYNCPKVLHSSPQSPDLNPIENLW</sequence>
<feature type="non-terminal residue" evidence="1">
    <location>
        <position position="70"/>
    </location>
</feature>
<accession>F4WII9</accession>
<gene>
    <name evidence="1" type="ORF">G5I_05513</name>
</gene>
<dbReference type="Proteomes" id="UP000007755">
    <property type="component" value="Unassembled WGS sequence"/>
</dbReference>
<evidence type="ECO:0000313" key="2">
    <source>
        <dbReference type="Proteomes" id="UP000007755"/>
    </source>
</evidence>
<proteinExistence type="predicted"/>
<feature type="non-terminal residue" evidence="1">
    <location>
        <position position="1"/>
    </location>
</feature>
<dbReference type="EMBL" id="GL888176">
    <property type="protein sequence ID" value="EGI65925.1"/>
    <property type="molecule type" value="Genomic_DNA"/>
</dbReference>
<dbReference type="GO" id="GO:0003676">
    <property type="term" value="F:nucleic acid binding"/>
    <property type="evidence" value="ECO:0007669"/>
    <property type="project" value="InterPro"/>
</dbReference>
<dbReference type="InterPro" id="IPR036397">
    <property type="entry name" value="RNaseH_sf"/>
</dbReference>
<dbReference type="STRING" id="103372.F4WII9"/>
<dbReference type="Gene3D" id="3.30.420.10">
    <property type="entry name" value="Ribonuclease H-like superfamily/Ribonuclease H"/>
    <property type="match status" value="1"/>
</dbReference>
<reference evidence="1" key="1">
    <citation type="submission" date="2011-02" db="EMBL/GenBank/DDBJ databases">
        <title>The genome of the leaf-cutting ant Acromyrmex echinatior suggests key adaptations to social evolution and fungus farming.</title>
        <authorList>
            <person name="Nygaard S."/>
            <person name="Zhang G."/>
        </authorList>
    </citation>
    <scope>NUCLEOTIDE SEQUENCE</scope>
</reference>